<dbReference type="AlphaFoldDB" id="A0AA40KLE5"/>
<feature type="compositionally biased region" description="Basic and acidic residues" evidence="2">
    <location>
        <begin position="18"/>
        <end position="28"/>
    </location>
</feature>
<feature type="coiled-coil region" evidence="1">
    <location>
        <begin position="113"/>
        <end position="140"/>
    </location>
</feature>
<sequence length="140" mass="16147">MKENGEITSKSGSIRKSIGVEDKTEPTTRRGRQAKVESIQGKEDKKYGLEKFMTGKRGDKGEKLKENGTVEGRANKEQERERVQDGEILSEEEERNSRESESSTLIVLLTEMKSEMKIMREEAQKNKIDLLEELKRREDK</sequence>
<keyword evidence="4" id="KW-1185">Reference proteome</keyword>
<dbReference type="Proteomes" id="UP001177670">
    <property type="component" value="Unassembled WGS sequence"/>
</dbReference>
<accession>A0AA40KLE5</accession>
<evidence type="ECO:0000313" key="3">
    <source>
        <dbReference type="EMBL" id="KAK1124443.1"/>
    </source>
</evidence>
<organism evidence="3 4">
    <name type="scientific">Melipona bicolor</name>
    <dbReference type="NCBI Taxonomy" id="60889"/>
    <lineage>
        <taxon>Eukaryota</taxon>
        <taxon>Metazoa</taxon>
        <taxon>Ecdysozoa</taxon>
        <taxon>Arthropoda</taxon>
        <taxon>Hexapoda</taxon>
        <taxon>Insecta</taxon>
        <taxon>Pterygota</taxon>
        <taxon>Neoptera</taxon>
        <taxon>Endopterygota</taxon>
        <taxon>Hymenoptera</taxon>
        <taxon>Apocrita</taxon>
        <taxon>Aculeata</taxon>
        <taxon>Apoidea</taxon>
        <taxon>Anthophila</taxon>
        <taxon>Apidae</taxon>
        <taxon>Melipona</taxon>
    </lineage>
</organism>
<dbReference type="EMBL" id="JAHYIQ010000018">
    <property type="protein sequence ID" value="KAK1124443.1"/>
    <property type="molecule type" value="Genomic_DNA"/>
</dbReference>
<name>A0AA40KLE5_9HYME</name>
<proteinExistence type="predicted"/>
<keyword evidence="1" id="KW-0175">Coiled coil</keyword>
<reference evidence="3" key="1">
    <citation type="submission" date="2021-10" db="EMBL/GenBank/DDBJ databases">
        <title>Melipona bicolor Genome sequencing and assembly.</title>
        <authorList>
            <person name="Araujo N.S."/>
            <person name="Arias M.C."/>
        </authorList>
    </citation>
    <scope>NUCLEOTIDE SEQUENCE</scope>
    <source>
        <strain evidence="3">USP_2M_L1-L4_2017</strain>
        <tissue evidence="3">Whole body</tissue>
    </source>
</reference>
<feature type="compositionally biased region" description="Polar residues" evidence="2">
    <location>
        <begin position="1"/>
        <end position="14"/>
    </location>
</feature>
<evidence type="ECO:0000256" key="2">
    <source>
        <dbReference type="SAM" id="MobiDB-lite"/>
    </source>
</evidence>
<feature type="compositionally biased region" description="Basic and acidic residues" evidence="2">
    <location>
        <begin position="40"/>
        <end position="49"/>
    </location>
</feature>
<feature type="region of interest" description="Disordered" evidence="2">
    <location>
        <begin position="1"/>
        <end position="103"/>
    </location>
</feature>
<comment type="caution">
    <text evidence="3">The sequence shown here is derived from an EMBL/GenBank/DDBJ whole genome shotgun (WGS) entry which is preliminary data.</text>
</comment>
<feature type="compositionally biased region" description="Basic and acidic residues" evidence="2">
    <location>
        <begin position="56"/>
        <end position="85"/>
    </location>
</feature>
<evidence type="ECO:0000256" key="1">
    <source>
        <dbReference type="SAM" id="Coils"/>
    </source>
</evidence>
<gene>
    <name evidence="3" type="ORF">K0M31_006798</name>
</gene>
<protein>
    <submittedName>
        <fullName evidence="3">Uncharacterized protein</fullName>
    </submittedName>
</protein>
<evidence type="ECO:0000313" key="4">
    <source>
        <dbReference type="Proteomes" id="UP001177670"/>
    </source>
</evidence>